<dbReference type="GO" id="GO:0009507">
    <property type="term" value="C:chloroplast"/>
    <property type="evidence" value="ECO:0007669"/>
    <property type="project" value="TreeGrafter"/>
</dbReference>
<evidence type="ECO:0000256" key="6">
    <source>
        <dbReference type="ARBA" id="ARBA00022723"/>
    </source>
</evidence>
<dbReference type="PANTHER" id="PTHR31356">
    <property type="entry name" value="THYLAKOID LUMENAL 29 KDA PROTEIN, CHLOROPLASTIC-RELATED"/>
    <property type="match status" value="1"/>
</dbReference>
<comment type="cofactor">
    <cofactor evidence="2">
        <name>heme b</name>
        <dbReference type="ChEBI" id="CHEBI:60344"/>
    </cofactor>
</comment>
<feature type="transmembrane region" description="Helical" evidence="9">
    <location>
        <begin position="353"/>
        <end position="374"/>
    </location>
</feature>
<dbReference type="SUPFAM" id="SSF48113">
    <property type="entry name" value="Heme-dependent peroxidases"/>
    <property type="match status" value="1"/>
</dbReference>
<keyword evidence="9" id="KW-1133">Transmembrane helix</keyword>
<evidence type="ECO:0000313" key="12">
    <source>
        <dbReference type="Proteomes" id="UP001371456"/>
    </source>
</evidence>
<feature type="domain" description="Plant heme peroxidase family profile" evidence="10">
    <location>
        <begin position="22"/>
        <end position="349"/>
    </location>
</feature>
<dbReference type="PRINTS" id="PR00459">
    <property type="entry name" value="ASPEROXIDASE"/>
</dbReference>
<dbReference type="PROSITE" id="PS00436">
    <property type="entry name" value="PEROXIDASE_2"/>
    <property type="match status" value="1"/>
</dbReference>
<accession>A0AAN8YVA4</accession>
<evidence type="ECO:0000256" key="8">
    <source>
        <dbReference type="ARBA" id="ARBA00023004"/>
    </source>
</evidence>
<dbReference type="EMBL" id="JBANQN010000001">
    <property type="protein sequence ID" value="KAK6805952.1"/>
    <property type="molecule type" value="Genomic_DNA"/>
</dbReference>
<dbReference type="GO" id="GO:0000302">
    <property type="term" value="P:response to reactive oxygen species"/>
    <property type="evidence" value="ECO:0007669"/>
    <property type="project" value="TreeGrafter"/>
</dbReference>
<evidence type="ECO:0000256" key="1">
    <source>
        <dbReference type="ARBA" id="ARBA00000189"/>
    </source>
</evidence>
<evidence type="ECO:0000256" key="4">
    <source>
        <dbReference type="ARBA" id="ARBA00022559"/>
    </source>
</evidence>
<keyword evidence="8" id="KW-0408">Iron</keyword>
<dbReference type="CDD" id="cd00691">
    <property type="entry name" value="ascorbate_peroxidase"/>
    <property type="match status" value="1"/>
</dbReference>
<keyword evidence="7" id="KW-0560">Oxidoreductase</keyword>
<dbReference type="GO" id="GO:0140825">
    <property type="term" value="F:lactoperoxidase activity"/>
    <property type="evidence" value="ECO:0007669"/>
    <property type="project" value="UniProtKB-EC"/>
</dbReference>
<dbReference type="PROSITE" id="PS00435">
    <property type="entry name" value="PEROXIDASE_1"/>
    <property type="match status" value="1"/>
</dbReference>
<evidence type="ECO:0000259" key="10">
    <source>
        <dbReference type="PROSITE" id="PS50873"/>
    </source>
</evidence>
<dbReference type="GO" id="GO:0046872">
    <property type="term" value="F:metal ion binding"/>
    <property type="evidence" value="ECO:0007669"/>
    <property type="project" value="UniProtKB-KW"/>
</dbReference>
<sequence length="381" mass="42585">MAKPIVDTEYIKEIEKARRDLRALISNKNCAPIMLRLAWHDAGTYDAKSKTGGPNGSIRNEEEFTHGANNGLKIALDFCEAVKSKHPKITYADLYQLAGVVAVEVTGGPTIEFVPGRKDSSVSPKEGRLPDAKQGVPHLKDVFYRMGLSDKDIVALSGGHTLGRAHPERSGFDGPWTKEPLKFDNSYFVELLKGESEGLLKLPTDIALLDDAEFRHYVELYAKDFTVVVLTWEEDSRNSKPISFGIDWKEMKELAQISEILEQRESSLKFYGCCSRNQRTYVEYKRSACLSMTVGIETFARHGKLEDLVLRLSVNFQDEDAFFRDYAISHKKLSELGFTPSSGSKATVRDGTILAQSAVGVVVAAAVVALSYWYEVRKRMK</sequence>
<dbReference type="AlphaFoldDB" id="A0AAN8YVA4"/>
<keyword evidence="9" id="KW-0472">Membrane</keyword>
<gene>
    <name evidence="11" type="ORF">RDI58_003737</name>
</gene>
<protein>
    <recommendedName>
        <fullName evidence="10">Plant heme peroxidase family profile domain-containing protein</fullName>
    </recommendedName>
</protein>
<dbReference type="Proteomes" id="UP001371456">
    <property type="component" value="Unassembled WGS sequence"/>
</dbReference>
<reference evidence="11 12" key="1">
    <citation type="submission" date="2024-02" db="EMBL/GenBank/DDBJ databases">
        <title>de novo genome assembly of Solanum bulbocastanum strain 11H21.</title>
        <authorList>
            <person name="Hosaka A.J."/>
        </authorList>
    </citation>
    <scope>NUCLEOTIDE SEQUENCE [LARGE SCALE GENOMIC DNA]</scope>
    <source>
        <tissue evidence="11">Young leaves</tissue>
    </source>
</reference>
<dbReference type="Gene3D" id="1.10.420.10">
    <property type="entry name" value="Peroxidase, domain 2"/>
    <property type="match status" value="1"/>
</dbReference>
<evidence type="ECO:0000256" key="5">
    <source>
        <dbReference type="ARBA" id="ARBA00022617"/>
    </source>
</evidence>
<dbReference type="PANTHER" id="PTHR31356:SF36">
    <property type="entry name" value="L-ASCORBATE PEROXIDASE 3"/>
    <property type="match status" value="1"/>
</dbReference>
<dbReference type="GO" id="GO:0042744">
    <property type="term" value="P:hydrogen peroxide catabolic process"/>
    <property type="evidence" value="ECO:0007669"/>
    <property type="project" value="TreeGrafter"/>
</dbReference>
<comment type="caution">
    <text evidence="11">The sequence shown here is derived from an EMBL/GenBank/DDBJ whole genome shotgun (WGS) entry which is preliminary data.</text>
</comment>
<dbReference type="InterPro" id="IPR044831">
    <property type="entry name" value="Ccp1-like"/>
</dbReference>
<evidence type="ECO:0000313" key="11">
    <source>
        <dbReference type="EMBL" id="KAK6805952.1"/>
    </source>
</evidence>
<evidence type="ECO:0000256" key="2">
    <source>
        <dbReference type="ARBA" id="ARBA00001970"/>
    </source>
</evidence>
<dbReference type="GO" id="GO:0034599">
    <property type="term" value="P:cellular response to oxidative stress"/>
    <property type="evidence" value="ECO:0007669"/>
    <property type="project" value="InterPro"/>
</dbReference>
<dbReference type="InterPro" id="IPR002016">
    <property type="entry name" value="Haem_peroxidase"/>
</dbReference>
<keyword evidence="12" id="KW-1185">Reference proteome</keyword>
<evidence type="ECO:0000256" key="7">
    <source>
        <dbReference type="ARBA" id="ARBA00023002"/>
    </source>
</evidence>
<dbReference type="InterPro" id="IPR002207">
    <property type="entry name" value="Peroxidase_I"/>
</dbReference>
<keyword evidence="5" id="KW-0349">Heme</keyword>
<dbReference type="InterPro" id="IPR010255">
    <property type="entry name" value="Haem_peroxidase_sf"/>
</dbReference>
<comment type="similarity">
    <text evidence="3">Belongs to the peroxidase family. Ascorbate peroxidase subfamily.</text>
</comment>
<keyword evidence="9" id="KW-0812">Transmembrane</keyword>
<evidence type="ECO:0000256" key="3">
    <source>
        <dbReference type="ARBA" id="ARBA00006873"/>
    </source>
</evidence>
<keyword evidence="4" id="KW-0575">Peroxidase</keyword>
<proteinExistence type="inferred from homology"/>
<evidence type="ECO:0000256" key="9">
    <source>
        <dbReference type="SAM" id="Phobius"/>
    </source>
</evidence>
<dbReference type="Pfam" id="PF00141">
    <property type="entry name" value="peroxidase"/>
    <property type="match status" value="1"/>
</dbReference>
<dbReference type="GO" id="GO:0020037">
    <property type="term" value="F:heme binding"/>
    <property type="evidence" value="ECO:0007669"/>
    <property type="project" value="InterPro"/>
</dbReference>
<keyword evidence="6" id="KW-0479">Metal-binding</keyword>
<dbReference type="FunFam" id="1.10.520.10:FF:000003">
    <property type="entry name" value="Cytosolic ascorbate peroxidase"/>
    <property type="match status" value="1"/>
</dbReference>
<dbReference type="PROSITE" id="PS50873">
    <property type="entry name" value="PEROXIDASE_4"/>
    <property type="match status" value="1"/>
</dbReference>
<dbReference type="Gene3D" id="1.10.520.10">
    <property type="match status" value="1"/>
</dbReference>
<comment type="catalytic activity">
    <reaction evidence="1">
        <text>2 a phenolic donor + H2O2 = 2 a phenolic radical donor + 2 H2O</text>
        <dbReference type="Rhea" id="RHEA:56136"/>
        <dbReference type="ChEBI" id="CHEBI:15377"/>
        <dbReference type="ChEBI" id="CHEBI:16240"/>
        <dbReference type="ChEBI" id="CHEBI:139520"/>
        <dbReference type="ChEBI" id="CHEBI:139521"/>
        <dbReference type="EC" id="1.11.1.7"/>
    </reaction>
</comment>
<dbReference type="PRINTS" id="PR00458">
    <property type="entry name" value="PEROXIDASE"/>
</dbReference>
<dbReference type="InterPro" id="IPR019793">
    <property type="entry name" value="Peroxidases_heam-ligand_BS"/>
</dbReference>
<name>A0AAN8YVA4_SOLBU</name>
<dbReference type="InterPro" id="IPR019794">
    <property type="entry name" value="Peroxidases_AS"/>
</dbReference>
<organism evidence="11 12">
    <name type="scientific">Solanum bulbocastanum</name>
    <name type="common">Wild potato</name>
    <dbReference type="NCBI Taxonomy" id="147425"/>
    <lineage>
        <taxon>Eukaryota</taxon>
        <taxon>Viridiplantae</taxon>
        <taxon>Streptophyta</taxon>
        <taxon>Embryophyta</taxon>
        <taxon>Tracheophyta</taxon>
        <taxon>Spermatophyta</taxon>
        <taxon>Magnoliopsida</taxon>
        <taxon>eudicotyledons</taxon>
        <taxon>Gunneridae</taxon>
        <taxon>Pentapetalae</taxon>
        <taxon>asterids</taxon>
        <taxon>lamiids</taxon>
        <taxon>Solanales</taxon>
        <taxon>Solanaceae</taxon>
        <taxon>Solanoideae</taxon>
        <taxon>Solaneae</taxon>
        <taxon>Solanum</taxon>
    </lineage>
</organism>